<proteinExistence type="predicted"/>
<gene>
    <name evidence="1" type="ORF">G7066_08735</name>
</gene>
<dbReference type="InterPro" id="IPR045930">
    <property type="entry name" value="DUF6349"/>
</dbReference>
<organism evidence="1 2">
    <name type="scientific">Leucobacter coleopterorum</name>
    <dbReference type="NCBI Taxonomy" id="2714933"/>
    <lineage>
        <taxon>Bacteria</taxon>
        <taxon>Bacillati</taxon>
        <taxon>Actinomycetota</taxon>
        <taxon>Actinomycetes</taxon>
        <taxon>Micrococcales</taxon>
        <taxon>Microbacteriaceae</taxon>
        <taxon>Leucobacter</taxon>
    </lineage>
</organism>
<evidence type="ECO:0000313" key="2">
    <source>
        <dbReference type="Proteomes" id="UP000503441"/>
    </source>
</evidence>
<reference evidence="1 2" key="1">
    <citation type="submission" date="2020-03" db="EMBL/GenBank/DDBJ databases">
        <title>Leucobacter sp. nov., isolated from beetles.</title>
        <authorList>
            <person name="Hyun D.-W."/>
            <person name="Bae J.-W."/>
        </authorList>
    </citation>
    <scope>NUCLEOTIDE SEQUENCE [LARGE SCALE GENOMIC DNA]</scope>
    <source>
        <strain evidence="1 2">HDW9A</strain>
    </source>
</reference>
<dbReference type="RefSeq" id="WP_166330498.1">
    <property type="nucleotide sequence ID" value="NZ_CP049933.1"/>
</dbReference>
<sequence length="244" mass="27489">MPDSFQLAFDFDEFEREDARNNLASWQGAPLRFTTDYYSPDELDTAFAHWRFLNGGFGSIPLSHMWHEAPASGSNISFGEHSIVVLTADLRPEPGVIGPGELLYQAICEPCDWHQISHPENSVVEAWHDHAVPGWRELPVIPAQIRVRTETGLTKLAQAWIAEHYPKHMQIEGAPIITERTQFGTRHVPGYSPWNGYDLSSTALDTTVPPRAETIVTLNRRPMQNEALELRPASTLRTPDALNR</sequence>
<dbReference type="EMBL" id="CP049933">
    <property type="protein sequence ID" value="QIM18676.1"/>
    <property type="molecule type" value="Genomic_DNA"/>
</dbReference>
<keyword evidence="2" id="KW-1185">Reference proteome</keyword>
<name>A0ABX6JXI9_9MICO</name>
<protein>
    <submittedName>
        <fullName evidence="1">Uncharacterized protein</fullName>
    </submittedName>
</protein>
<evidence type="ECO:0000313" key="1">
    <source>
        <dbReference type="EMBL" id="QIM18676.1"/>
    </source>
</evidence>
<dbReference type="Proteomes" id="UP000503441">
    <property type="component" value="Chromosome"/>
</dbReference>
<dbReference type="Pfam" id="PF19876">
    <property type="entry name" value="DUF6349"/>
    <property type="match status" value="1"/>
</dbReference>
<accession>A0ABX6JXI9</accession>